<evidence type="ECO:0000313" key="12">
    <source>
        <dbReference type="EMBL" id="EFC87391.1"/>
    </source>
</evidence>
<feature type="signal peptide" evidence="10">
    <location>
        <begin position="1"/>
        <end position="18"/>
    </location>
</feature>
<feature type="binding site" description="axial binding residue" evidence="9">
    <location>
        <position position="140"/>
    </location>
    <ligand>
        <name>heme c</name>
        <dbReference type="ChEBI" id="CHEBI:61717"/>
        <label>2</label>
    </ligand>
    <ligandPart>
        <name>Fe</name>
        <dbReference type="ChEBI" id="CHEBI:18248"/>
    </ligandPart>
</feature>
<evidence type="ECO:0000256" key="7">
    <source>
        <dbReference type="ARBA" id="ARBA00023004"/>
    </source>
</evidence>
<dbReference type="SUPFAM" id="SSF46626">
    <property type="entry name" value="Cytochrome c"/>
    <property type="match status" value="2"/>
</dbReference>
<comment type="subcellular location">
    <subcellularLocation>
        <location evidence="1">Periplasm</location>
    </subcellularLocation>
</comment>
<evidence type="ECO:0000256" key="2">
    <source>
        <dbReference type="ARBA" id="ARBA00022448"/>
    </source>
</evidence>
<feature type="chain" id="PRO_5003040011" evidence="10">
    <location>
        <begin position="19"/>
        <end position="208"/>
    </location>
</feature>
<evidence type="ECO:0000259" key="11">
    <source>
        <dbReference type="PROSITE" id="PS51007"/>
    </source>
</evidence>
<dbReference type="RefSeq" id="WP_003744401.1">
    <property type="nucleotide sequence ID" value="NZ_ACDX02000021.1"/>
</dbReference>
<feature type="binding site" description="covalent" evidence="8">
    <location>
        <position position="139"/>
    </location>
    <ligand>
        <name>heme c</name>
        <dbReference type="ChEBI" id="CHEBI:61717"/>
        <label>2</label>
    </ligand>
</feature>
<evidence type="ECO:0000256" key="6">
    <source>
        <dbReference type="ARBA" id="ARBA00022982"/>
    </source>
</evidence>
<dbReference type="Pfam" id="PF00034">
    <property type="entry name" value="Cytochrom_C"/>
    <property type="match status" value="2"/>
</dbReference>
<name>D2ZZW1_NEIM2</name>
<dbReference type="Proteomes" id="UP000003344">
    <property type="component" value="Unassembled WGS sequence"/>
</dbReference>
<protein>
    <submittedName>
        <fullName evidence="12">Cytochrome C</fullName>
    </submittedName>
</protein>
<proteinExistence type="predicted"/>
<reference evidence="12 13" key="1">
    <citation type="submission" date="2009-10" db="EMBL/GenBank/DDBJ databases">
        <authorList>
            <person name="Weinstock G."/>
            <person name="Sodergren E."/>
            <person name="Clifton S."/>
            <person name="Fulton L."/>
            <person name="Fulton B."/>
            <person name="Courtney L."/>
            <person name="Fronick C."/>
            <person name="Harrison M."/>
            <person name="Strong C."/>
            <person name="Farmer C."/>
            <person name="Delahaunty K."/>
            <person name="Markovic C."/>
            <person name="Hall O."/>
            <person name="Minx P."/>
            <person name="Tomlinson C."/>
            <person name="Mitreva M."/>
            <person name="Nelson J."/>
            <person name="Hou S."/>
            <person name="Wollam A."/>
            <person name="Pepin K.H."/>
            <person name="Johnson M."/>
            <person name="Bhonagiri V."/>
            <person name="Nash W.E."/>
            <person name="Warren W."/>
            <person name="Chinwalla A."/>
            <person name="Mardis E.R."/>
            <person name="Wilson R.K."/>
        </authorList>
    </citation>
    <scope>NUCLEOTIDE SEQUENCE [LARGE SCALE GENOMIC DNA]</scope>
    <source>
        <strain evidence="13">ATCC 25996 / DSM 4631 / NCTC 10774 / M26</strain>
    </source>
</reference>
<dbReference type="AlphaFoldDB" id="D2ZZW1"/>
<evidence type="ECO:0000256" key="8">
    <source>
        <dbReference type="PIRSR" id="PIRSR000005-1"/>
    </source>
</evidence>
<feature type="domain" description="Cytochrome c" evidence="11">
    <location>
        <begin position="22"/>
        <end position="104"/>
    </location>
</feature>
<dbReference type="GO" id="GO:0042597">
    <property type="term" value="C:periplasmic space"/>
    <property type="evidence" value="ECO:0007669"/>
    <property type="project" value="UniProtKB-SubCell"/>
</dbReference>
<evidence type="ECO:0000256" key="4">
    <source>
        <dbReference type="ARBA" id="ARBA00022723"/>
    </source>
</evidence>
<keyword evidence="3 8" id="KW-0349">Heme</keyword>
<gene>
    <name evidence="12" type="ORF">NEIMUCOT_06195</name>
</gene>
<keyword evidence="10" id="KW-0732">Signal</keyword>
<dbReference type="GO" id="GO:0009055">
    <property type="term" value="F:electron transfer activity"/>
    <property type="evidence" value="ECO:0007669"/>
    <property type="project" value="InterPro"/>
</dbReference>
<sequence>MKRLTLAALVLAAGAAVAAPKADIAKGKEVATTICAACHAADGNSGIAMYPKLAAQHSAYIYRQTLDIKEGKRTHGSAAVMKPMVMNLSEQDILNVSSFYSKQQPKPGEANPKQNDPVLGGKIYRGGLVDKKIPACMSCHGPSGAGIPGGGTEIVAYPRLGGQHMAYVVDQMKAYKTGQRKNAIMEDIAKRLTEEELNSVANFIQGLH</sequence>
<keyword evidence="6" id="KW-0249">Electron transport</keyword>
<keyword evidence="7 9" id="KW-0408">Iron</keyword>
<evidence type="ECO:0000256" key="9">
    <source>
        <dbReference type="PIRSR" id="PIRSR000005-2"/>
    </source>
</evidence>
<dbReference type="STRING" id="546266.NEIMUCOT_06195"/>
<evidence type="ECO:0000256" key="5">
    <source>
        <dbReference type="ARBA" id="ARBA00022764"/>
    </source>
</evidence>
<keyword evidence="5" id="KW-0574">Periplasm</keyword>
<feature type="binding site" description="covalent" evidence="8">
    <location>
        <position position="136"/>
    </location>
    <ligand>
        <name>heme c</name>
        <dbReference type="ChEBI" id="CHEBI:61717"/>
        <label>2</label>
    </ligand>
</feature>
<comment type="caution">
    <text evidence="12">The sequence shown here is derived from an EMBL/GenBank/DDBJ whole genome shotgun (WGS) entry which is preliminary data.</text>
</comment>
<evidence type="ECO:0000313" key="13">
    <source>
        <dbReference type="Proteomes" id="UP000003344"/>
    </source>
</evidence>
<feature type="binding site" description="axial binding residue" evidence="9">
    <location>
        <position position="81"/>
    </location>
    <ligand>
        <name>heme c</name>
        <dbReference type="ChEBI" id="CHEBI:61717"/>
        <label>1</label>
    </ligand>
    <ligandPart>
        <name>Fe</name>
        <dbReference type="ChEBI" id="CHEBI:18248"/>
    </ligandPart>
</feature>
<dbReference type="EMBL" id="ACDX02000021">
    <property type="protein sequence ID" value="EFC87391.1"/>
    <property type="molecule type" value="Genomic_DNA"/>
</dbReference>
<dbReference type="PIRSF" id="PIRSF000005">
    <property type="entry name" value="Cytochrome_c4"/>
    <property type="match status" value="1"/>
</dbReference>
<dbReference type="eggNOG" id="COG2863">
    <property type="taxonomic scope" value="Bacteria"/>
</dbReference>
<dbReference type="GO" id="GO:0005506">
    <property type="term" value="F:iron ion binding"/>
    <property type="evidence" value="ECO:0007669"/>
    <property type="project" value="InterPro"/>
</dbReference>
<evidence type="ECO:0000256" key="10">
    <source>
        <dbReference type="SAM" id="SignalP"/>
    </source>
</evidence>
<dbReference type="PROSITE" id="PS51007">
    <property type="entry name" value="CYTC"/>
    <property type="match status" value="2"/>
</dbReference>
<feature type="binding site" description="covalent" evidence="8">
    <location>
        <position position="38"/>
    </location>
    <ligand>
        <name>heme c</name>
        <dbReference type="ChEBI" id="CHEBI:61717"/>
        <label>1</label>
    </ligand>
</feature>
<feature type="domain" description="Cytochrome c" evidence="11">
    <location>
        <begin position="115"/>
        <end position="208"/>
    </location>
</feature>
<dbReference type="PANTHER" id="PTHR33751">
    <property type="entry name" value="CBB3-TYPE CYTOCHROME C OXIDASE SUBUNIT FIXP"/>
    <property type="match status" value="1"/>
</dbReference>
<dbReference type="InterPro" id="IPR009056">
    <property type="entry name" value="Cyt_c-like_dom"/>
</dbReference>
<comment type="PTM">
    <text evidence="8">Binds 2 heme c groups covalently per subunit.</text>
</comment>
<dbReference type="InterPro" id="IPR036909">
    <property type="entry name" value="Cyt_c-like_dom_sf"/>
</dbReference>
<feature type="binding site" description="axial binding residue" evidence="9">
    <location>
        <position position="185"/>
    </location>
    <ligand>
        <name>heme c</name>
        <dbReference type="ChEBI" id="CHEBI:61717"/>
        <label>2</label>
    </ligand>
    <ligandPart>
        <name>Fe</name>
        <dbReference type="ChEBI" id="CHEBI:18248"/>
    </ligandPart>
</feature>
<dbReference type="PANTHER" id="PTHR33751:SF9">
    <property type="entry name" value="CYTOCHROME C4"/>
    <property type="match status" value="1"/>
</dbReference>
<keyword evidence="2" id="KW-0813">Transport</keyword>
<dbReference type="Gene3D" id="1.10.760.10">
    <property type="entry name" value="Cytochrome c-like domain"/>
    <property type="match status" value="2"/>
</dbReference>
<evidence type="ECO:0000256" key="3">
    <source>
        <dbReference type="ARBA" id="ARBA00022617"/>
    </source>
</evidence>
<dbReference type="GO" id="GO:0020037">
    <property type="term" value="F:heme binding"/>
    <property type="evidence" value="ECO:0007669"/>
    <property type="project" value="InterPro"/>
</dbReference>
<feature type="binding site" description="axial binding residue" evidence="9">
    <location>
        <position position="39"/>
    </location>
    <ligand>
        <name>heme c</name>
        <dbReference type="ChEBI" id="CHEBI:61717"/>
        <label>1</label>
    </ligand>
    <ligandPart>
        <name>Fe</name>
        <dbReference type="ChEBI" id="CHEBI:18248"/>
    </ligandPart>
</feature>
<evidence type="ECO:0000256" key="1">
    <source>
        <dbReference type="ARBA" id="ARBA00004418"/>
    </source>
</evidence>
<organism evidence="12 13">
    <name type="scientific">Neisseria mucosa (strain ATCC 25996 / DSM 4631 / NCTC 10774 / M26)</name>
    <dbReference type="NCBI Taxonomy" id="546266"/>
    <lineage>
        <taxon>Bacteria</taxon>
        <taxon>Pseudomonadati</taxon>
        <taxon>Pseudomonadota</taxon>
        <taxon>Betaproteobacteria</taxon>
        <taxon>Neisseriales</taxon>
        <taxon>Neisseriaceae</taxon>
        <taxon>Neisseria</taxon>
    </lineage>
</organism>
<dbReference type="InterPro" id="IPR050597">
    <property type="entry name" value="Cytochrome_c_Oxidase_Subunit"/>
</dbReference>
<keyword evidence="4 9" id="KW-0479">Metal-binding</keyword>
<dbReference type="InterPro" id="IPR024167">
    <property type="entry name" value="Cytochrome_c4-like"/>
</dbReference>
<feature type="binding site" description="covalent" evidence="8">
    <location>
        <position position="35"/>
    </location>
    <ligand>
        <name>heme c</name>
        <dbReference type="ChEBI" id="CHEBI:61717"/>
        <label>1</label>
    </ligand>
</feature>
<accession>D2ZZW1</accession>